<evidence type="ECO:0000313" key="2">
    <source>
        <dbReference type="Proteomes" id="UP001269375"/>
    </source>
</evidence>
<evidence type="ECO:0000313" key="1">
    <source>
        <dbReference type="EMBL" id="MDR5894598.1"/>
    </source>
</evidence>
<accession>A0ABU1GT61</accession>
<dbReference type="InterPro" id="IPR005019">
    <property type="entry name" value="Adenine_glyco"/>
</dbReference>
<dbReference type="PANTHER" id="PTHR30037">
    <property type="entry name" value="DNA-3-METHYLADENINE GLYCOSYLASE 1"/>
    <property type="match status" value="1"/>
</dbReference>
<dbReference type="Pfam" id="PF03352">
    <property type="entry name" value="Adenine_glyco"/>
    <property type="match status" value="1"/>
</dbReference>
<reference evidence="1 2" key="1">
    <citation type="submission" date="2023-04" db="EMBL/GenBank/DDBJ databases">
        <title>A long-awaited taxogenomic arrangement of the family Halomonadaceae.</title>
        <authorList>
            <person name="De La Haba R."/>
            <person name="Chuvochina M."/>
            <person name="Wittouck S."/>
            <person name="Arahal D.R."/>
            <person name="Sanchez-Porro C."/>
            <person name="Hugenholtz P."/>
            <person name="Ventosa A."/>
        </authorList>
    </citation>
    <scope>NUCLEOTIDE SEQUENCE [LARGE SCALE GENOMIC DNA]</scope>
    <source>
        <strain evidence="1 2">DSM 22428</strain>
    </source>
</reference>
<sequence length="192" mass="21748">MTTDPCPRCRWPGTDPKMIDYHDTEWGVPVFDSRALWEKLMLDGFQAGLSWRTILHKRAAFQAAFEGFEPRRVAAFTDEDVERLLKDSGIVRSRVKIEAVIHNARAYLAMEDNGEPFGPFVWQFVQGQPVQAGQTPIPAETETSRRLSKALKARGFKFAGPVIVYAWMQAVGMINDHVHDCFRHSEVAALSK</sequence>
<organism evidence="1 2">
    <name type="scientific">Larsenimonas suaedae</name>
    <dbReference type="NCBI Taxonomy" id="1851019"/>
    <lineage>
        <taxon>Bacteria</taxon>
        <taxon>Pseudomonadati</taxon>
        <taxon>Pseudomonadota</taxon>
        <taxon>Gammaproteobacteria</taxon>
        <taxon>Oceanospirillales</taxon>
        <taxon>Halomonadaceae</taxon>
        <taxon>Larsenimonas</taxon>
    </lineage>
</organism>
<comment type="caution">
    <text evidence="1">The sequence shown here is derived from an EMBL/GenBank/DDBJ whole genome shotgun (WGS) entry which is preliminary data.</text>
</comment>
<dbReference type="GO" id="GO:0008725">
    <property type="term" value="F:DNA-3-methyladenine glycosylase activity"/>
    <property type="evidence" value="ECO:0007669"/>
    <property type="project" value="UniProtKB-EC"/>
</dbReference>
<dbReference type="InterPro" id="IPR011257">
    <property type="entry name" value="DNA_glycosylase"/>
</dbReference>
<dbReference type="SUPFAM" id="SSF48150">
    <property type="entry name" value="DNA-glycosylase"/>
    <property type="match status" value="1"/>
</dbReference>
<dbReference type="Gene3D" id="1.10.340.30">
    <property type="entry name" value="Hypothetical protein, domain 2"/>
    <property type="match status" value="1"/>
</dbReference>
<dbReference type="Proteomes" id="UP001269375">
    <property type="component" value="Unassembled WGS sequence"/>
</dbReference>
<dbReference type="PANTHER" id="PTHR30037:SF4">
    <property type="entry name" value="DNA-3-METHYLADENINE GLYCOSYLASE I"/>
    <property type="match status" value="1"/>
</dbReference>
<protein>
    <submittedName>
        <fullName evidence="1">DNA-3-methyladenine glycosylase I</fullName>
        <ecNumber evidence="1">3.2.2.20</ecNumber>
    </submittedName>
</protein>
<dbReference type="EC" id="3.2.2.20" evidence="1"/>
<dbReference type="InterPro" id="IPR052891">
    <property type="entry name" value="DNA-3mA_glycosylase"/>
</dbReference>
<proteinExistence type="predicted"/>
<keyword evidence="2" id="KW-1185">Reference proteome</keyword>
<dbReference type="EMBL" id="JARWAO010000001">
    <property type="protein sequence ID" value="MDR5894598.1"/>
    <property type="molecule type" value="Genomic_DNA"/>
</dbReference>
<name>A0ABU1GT61_9GAMM</name>
<dbReference type="RefSeq" id="WP_251593311.1">
    <property type="nucleotide sequence ID" value="NZ_JAMLJI010000002.1"/>
</dbReference>
<keyword evidence="1" id="KW-0378">Hydrolase</keyword>
<gene>
    <name evidence="1" type="ORF">QC825_00760</name>
</gene>
<keyword evidence="1" id="KW-0326">Glycosidase</keyword>